<keyword evidence="1" id="KW-0472">Membrane</keyword>
<feature type="transmembrane region" description="Helical" evidence="1">
    <location>
        <begin position="20"/>
        <end position="43"/>
    </location>
</feature>
<keyword evidence="3" id="KW-1185">Reference proteome</keyword>
<keyword evidence="1" id="KW-0812">Transmembrane</keyword>
<evidence type="ECO:0000313" key="2">
    <source>
        <dbReference type="EMBL" id="MEX0428807.1"/>
    </source>
</evidence>
<dbReference type="EMBL" id="JBFPJR010000027">
    <property type="protein sequence ID" value="MEX0428807.1"/>
    <property type="molecule type" value="Genomic_DNA"/>
</dbReference>
<reference evidence="2 3" key="1">
    <citation type="submission" date="2024-07" db="EMBL/GenBank/DDBJ databases">
        <authorList>
            <person name="Lee S."/>
            <person name="Kang M."/>
        </authorList>
    </citation>
    <scope>NUCLEOTIDE SEQUENCE [LARGE SCALE GENOMIC DNA]</scope>
    <source>
        <strain evidence="2 3">DS6</strain>
    </source>
</reference>
<keyword evidence="1" id="KW-1133">Transmembrane helix</keyword>
<gene>
    <name evidence="2" type="ORF">AB3X52_14365</name>
</gene>
<comment type="caution">
    <text evidence="2">The sequence shown here is derived from an EMBL/GenBank/DDBJ whole genome shotgun (WGS) entry which is preliminary data.</text>
</comment>
<protein>
    <submittedName>
        <fullName evidence="2">Uncharacterized protein</fullName>
    </submittedName>
</protein>
<sequence>MLPLTTALVTDAPQAHDGASVAAVLTVMFVMCLLFCGLIWLAIRTARRGRRHWDGEG</sequence>
<evidence type="ECO:0000256" key="1">
    <source>
        <dbReference type="SAM" id="Phobius"/>
    </source>
</evidence>
<evidence type="ECO:0000313" key="3">
    <source>
        <dbReference type="Proteomes" id="UP001556631"/>
    </source>
</evidence>
<accession>A0ABV3T2F7</accession>
<dbReference type="RefSeq" id="WP_367994777.1">
    <property type="nucleotide sequence ID" value="NZ_JBFPJR010000027.1"/>
</dbReference>
<proteinExistence type="predicted"/>
<dbReference type="Proteomes" id="UP001556631">
    <property type="component" value="Unassembled WGS sequence"/>
</dbReference>
<name>A0ABV3T2F7_9ACTN</name>
<organism evidence="2 3">
    <name type="scientific">Nocardioides eburneus</name>
    <dbReference type="NCBI Taxonomy" id="3231482"/>
    <lineage>
        <taxon>Bacteria</taxon>
        <taxon>Bacillati</taxon>
        <taxon>Actinomycetota</taxon>
        <taxon>Actinomycetes</taxon>
        <taxon>Propionibacteriales</taxon>
        <taxon>Nocardioidaceae</taxon>
        <taxon>Nocardioides</taxon>
    </lineage>
</organism>